<dbReference type="RefSeq" id="WP_039252236.1">
    <property type="nucleotide sequence ID" value="NZ_JENJ01000003.1"/>
</dbReference>
<feature type="transmembrane region" description="Helical" evidence="3">
    <location>
        <begin position="117"/>
        <end position="144"/>
    </location>
</feature>
<evidence type="ECO:0000256" key="1">
    <source>
        <dbReference type="ARBA" id="ARBA00022692"/>
    </source>
</evidence>
<dbReference type="AlphaFoldDB" id="A0A0A0IC66"/>
<dbReference type="Pfam" id="PF07155">
    <property type="entry name" value="ECF-ribofla_trS"/>
    <property type="match status" value="1"/>
</dbReference>
<gene>
    <name evidence="4" type="ORF">Z968_01210</name>
</gene>
<name>A0A0A0IC66_CLONO</name>
<evidence type="ECO:0000313" key="4">
    <source>
        <dbReference type="EMBL" id="KGM98123.1"/>
    </source>
</evidence>
<organism evidence="4 5">
    <name type="scientific">Clostridium novyi A str. 4552</name>
    <dbReference type="NCBI Taxonomy" id="1444289"/>
    <lineage>
        <taxon>Bacteria</taxon>
        <taxon>Bacillati</taxon>
        <taxon>Bacillota</taxon>
        <taxon>Clostridia</taxon>
        <taxon>Eubacteriales</taxon>
        <taxon>Clostridiaceae</taxon>
        <taxon>Clostridium</taxon>
    </lineage>
</organism>
<feature type="transmembrane region" description="Helical" evidence="3">
    <location>
        <begin position="20"/>
        <end position="37"/>
    </location>
</feature>
<keyword evidence="3" id="KW-0472">Membrane</keyword>
<keyword evidence="1 3" id="KW-0812">Transmembrane</keyword>
<comment type="caution">
    <text evidence="4">The sequence shown here is derived from an EMBL/GenBank/DDBJ whole genome shotgun (WGS) entry which is preliminary data.</text>
</comment>
<feature type="transmembrane region" description="Helical" evidence="3">
    <location>
        <begin position="164"/>
        <end position="182"/>
    </location>
</feature>
<proteinExistence type="predicted"/>
<dbReference type="Gene3D" id="1.10.1760.20">
    <property type="match status" value="1"/>
</dbReference>
<reference evidence="4 5" key="1">
    <citation type="submission" date="2014-01" db="EMBL/GenBank/DDBJ databases">
        <title>Plasmidome dynamics in the species complex Clostridium novyi sensu lato converts strains of independent lineages into distinctly different pathogens.</title>
        <authorList>
            <person name="Skarin H."/>
            <person name="Segerman B."/>
        </authorList>
    </citation>
    <scope>NUCLEOTIDE SEQUENCE [LARGE SCALE GENOMIC DNA]</scope>
    <source>
        <strain evidence="4 5">4552</strain>
    </source>
</reference>
<feature type="transmembrane region" description="Helical" evidence="3">
    <location>
        <begin position="82"/>
        <end position="105"/>
    </location>
</feature>
<dbReference type="Proteomes" id="UP000030012">
    <property type="component" value="Unassembled WGS sequence"/>
</dbReference>
<evidence type="ECO:0000256" key="3">
    <source>
        <dbReference type="SAM" id="Phobius"/>
    </source>
</evidence>
<dbReference type="OrthoDB" id="411368at2"/>
<dbReference type="EMBL" id="JENJ01000003">
    <property type="protein sequence ID" value="KGM98123.1"/>
    <property type="molecule type" value="Genomic_DNA"/>
</dbReference>
<dbReference type="PANTHER" id="PTHR37815:SF3">
    <property type="entry name" value="UPF0397 PROTEIN SPR0429"/>
    <property type="match status" value="1"/>
</dbReference>
<dbReference type="GO" id="GO:0016020">
    <property type="term" value="C:membrane"/>
    <property type="evidence" value="ECO:0007669"/>
    <property type="project" value="InterPro"/>
</dbReference>
<keyword evidence="2 3" id="KW-1133">Transmembrane helix</keyword>
<accession>A0A0A0IC66</accession>
<dbReference type="InterPro" id="IPR009825">
    <property type="entry name" value="ECF_substrate-spec-like"/>
</dbReference>
<evidence type="ECO:0000256" key="2">
    <source>
        <dbReference type="ARBA" id="ARBA00022989"/>
    </source>
</evidence>
<dbReference type="PANTHER" id="PTHR37815">
    <property type="entry name" value="UPF0397 PROTEIN BC_2624-RELATED"/>
    <property type="match status" value="1"/>
</dbReference>
<sequence length="188" mass="20401">MEHKEQKEGLSSSGLKVIDLIQVGIMAAIVFVATSIVHIPSFMGVVHLGDSMVFLAAVLLGRKKGAISSAIGMSLFDLLNGYILWAPFTFFIKGLMGYIAGYICYRKSYCGKNFINNLFGFTIAGIFMIVAYYLSGVVMAKFLVSKAATLNEAFFIAIKDIPGNILQVVAGIIIALPLSLILKKTVKY</sequence>
<evidence type="ECO:0000313" key="5">
    <source>
        <dbReference type="Proteomes" id="UP000030012"/>
    </source>
</evidence>
<protein>
    <submittedName>
        <fullName evidence="4">Membrane protein</fullName>
    </submittedName>
</protein>